<evidence type="ECO:0000259" key="2">
    <source>
        <dbReference type="Pfam" id="PF06580"/>
    </source>
</evidence>
<keyword evidence="1" id="KW-1133">Transmembrane helix</keyword>
<dbReference type="RefSeq" id="WP_307184454.1">
    <property type="nucleotide sequence ID" value="NZ_JAUTBA010000001.1"/>
</dbReference>
<name>A0ABU0U0B2_9SPHI</name>
<evidence type="ECO:0000313" key="4">
    <source>
        <dbReference type="Proteomes" id="UP001244640"/>
    </source>
</evidence>
<dbReference type="EMBL" id="JAUTBA010000001">
    <property type="protein sequence ID" value="MDQ1148400.1"/>
    <property type="molecule type" value="Genomic_DNA"/>
</dbReference>
<protein>
    <recommendedName>
        <fullName evidence="2">Signal transduction histidine kinase internal region domain-containing protein</fullName>
    </recommendedName>
</protein>
<feature type="transmembrane region" description="Helical" evidence="1">
    <location>
        <begin position="45"/>
        <end position="62"/>
    </location>
</feature>
<gene>
    <name evidence="3" type="ORF">QE382_000384</name>
</gene>
<proteinExistence type="predicted"/>
<feature type="domain" description="Signal transduction histidine kinase internal region" evidence="2">
    <location>
        <begin position="170"/>
        <end position="246"/>
    </location>
</feature>
<feature type="transmembrane region" description="Helical" evidence="1">
    <location>
        <begin position="7"/>
        <end position="25"/>
    </location>
</feature>
<organism evidence="3 4">
    <name type="scientific">Sphingobacterium zeae</name>
    <dbReference type="NCBI Taxonomy" id="1776859"/>
    <lineage>
        <taxon>Bacteria</taxon>
        <taxon>Pseudomonadati</taxon>
        <taxon>Bacteroidota</taxon>
        <taxon>Sphingobacteriia</taxon>
        <taxon>Sphingobacteriales</taxon>
        <taxon>Sphingobacteriaceae</taxon>
        <taxon>Sphingobacterium</taxon>
    </lineage>
</organism>
<keyword evidence="1" id="KW-0472">Membrane</keyword>
<evidence type="ECO:0000256" key="1">
    <source>
        <dbReference type="SAM" id="Phobius"/>
    </source>
</evidence>
<reference evidence="3 4" key="1">
    <citation type="submission" date="2023-07" db="EMBL/GenBank/DDBJ databases">
        <title>Functional and genomic diversity of the sorghum phyllosphere microbiome.</title>
        <authorList>
            <person name="Shade A."/>
        </authorList>
    </citation>
    <scope>NUCLEOTIDE SEQUENCE [LARGE SCALE GENOMIC DNA]</scope>
    <source>
        <strain evidence="3 4">SORGH_AS_0892</strain>
    </source>
</reference>
<sequence>MKKAPFKAIIQALLASFVVSTYFVVMAKLDHNDVPWTSIIFHPNMARGLLYGFFLFLGHNYLSKWVGNKYPSSKDFGKKMLIFYSVSFFLTIVVVFIVNAFFSGLFYPDATKSFAQRFHHFTHQQRVAYYFQTAMISWCISMIFFGLYFYKRFKDYQIKESQQEKQLLTAQFESLKNQLDPHFLFNSLNVLNSLIEENPKKASMFTTDLSKIYRYVLEHKEKSFVSLQDELTFSTAYLNLLSLRFEAGIQIDLEIDEEQRKGFILPLSLQLLIENVIKHNVVSLRKPLLLKIYRKNDYLYVDNNLQKKKVLHGHSGIGLKNIQERYAILSDLPVYIEESDTLFSVGLPIIKEIAPHPQTLPL</sequence>
<keyword evidence="4" id="KW-1185">Reference proteome</keyword>
<keyword evidence="1" id="KW-0812">Transmembrane</keyword>
<dbReference type="Proteomes" id="UP001244640">
    <property type="component" value="Unassembled WGS sequence"/>
</dbReference>
<dbReference type="PANTHER" id="PTHR34220">
    <property type="entry name" value="SENSOR HISTIDINE KINASE YPDA"/>
    <property type="match status" value="1"/>
</dbReference>
<dbReference type="Pfam" id="PF06580">
    <property type="entry name" value="His_kinase"/>
    <property type="match status" value="1"/>
</dbReference>
<feature type="transmembrane region" description="Helical" evidence="1">
    <location>
        <begin position="127"/>
        <end position="150"/>
    </location>
</feature>
<accession>A0ABU0U0B2</accession>
<dbReference type="InterPro" id="IPR010559">
    <property type="entry name" value="Sig_transdc_His_kin_internal"/>
</dbReference>
<dbReference type="PANTHER" id="PTHR34220:SF7">
    <property type="entry name" value="SENSOR HISTIDINE KINASE YPDA"/>
    <property type="match status" value="1"/>
</dbReference>
<comment type="caution">
    <text evidence="3">The sequence shown here is derived from an EMBL/GenBank/DDBJ whole genome shotgun (WGS) entry which is preliminary data.</text>
</comment>
<feature type="transmembrane region" description="Helical" evidence="1">
    <location>
        <begin position="82"/>
        <end position="107"/>
    </location>
</feature>
<dbReference type="InterPro" id="IPR050640">
    <property type="entry name" value="Bact_2-comp_sensor_kinase"/>
</dbReference>
<evidence type="ECO:0000313" key="3">
    <source>
        <dbReference type="EMBL" id="MDQ1148400.1"/>
    </source>
</evidence>